<evidence type="ECO:0000256" key="5">
    <source>
        <dbReference type="ARBA" id="ARBA00023175"/>
    </source>
</evidence>
<evidence type="ECO:0000256" key="2">
    <source>
        <dbReference type="ARBA" id="ARBA00022741"/>
    </source>
</evidence>
<feature type="binding site" evidence="6">
    <location>
        <begin position="132"/>
        <end position="139"/>
    </location>
    <ligand>
        <name>ATP</name>
        <dbReference type="ChEBI" id="CHEBI:30616"/>
    </ligand>
</feature>
<gene>
    <name evidence="9" type="ORF">TGP89_274020</name>
</gene>
<evidence type="ECO:0000313" key="10">
    <source>
        <dbReference type="Proteomes" id="UP000028828"/>
    </source>
</evidence>
<evidence type="ECO:0000313" key="9">
    <source>
        <dbReference type="EMBL" id="KFG51512.1"/>
    </source>
</evidence>
<dbReference type="GO" id="GO:0003777">
    <property type="term" value="F:microtubule motor activity"/>
    <property type="evidence" value="ECO:0007669"/>
    <property type="project" value="InterPro"/>
</dbReference>
<accession>A0A086L4E4</accession>
<keyword evidence="3 6" id="KW-0067">ATP-binding</keyword>
<dbReference type="OrthoDB" id="21525at2759"/>
<dbReference type="EMBL" id="AEYI02000148">
    <property type="protein sequence ID" value="KFG51512.1"/>
    <property type="molecule type" value="Genomic_DNA"/>
</dbReference>
<dbReference type="PROSITE" id="PS50067">
    <property type="entry name" value="KINESIN_MOTOR_2"/>
    <property type="match status" value="1"/>
</dbReference>
<dbReference type="GO" id="GO:0008017">
    <property type="term" value="F:microtubule binding"/>
    <property type="evidence" value="ECO:0007669"/>
    <property type="project" value="InterPro"/>
</dbReference>
<keyword evidence="5 6" id="KW-0505">Motor protein</keyword>
<dbReference type="SMART" id="SM00129">
    <property type="entry name" value="KISc"/>
    <property type="match status" value="1"/>
</dbReference>
<dbReference type="InterPro" id="IPR001752">
    <property type="entry name" value="Kinesin_motor_dom"/>
</dbReference>
<dbReference type="Proteomes" id="UP000028828">
    <property type="component" value="Unassembled WGS sequence"/>
</dbReference>
<evidence type="ECO:0000256" key="4">
    <source>
        <dbReference type="ARBA" id="ARBA00023054"/>
    </source>
</evidence>
<dbReference type="SUPFAM" id="SSF52540">
    <property type="entry name" value="P-loop containing nucleoside triphosphate hydrolases"/>
    <property type="match status" value="1"/>
</dbReference>
<dbReference type="GO" id="GO:0005874">
    <property type="term" value="C:microtubule"/>
    <property type="evidence" value="ECO:0007669"/>
    <property type="project" value="UniProtKB-KW"/>
</dbReference>
<dbReference type="PANTHER" id="PTHR47968">
    <property type="entry name" value="CENTROMERE PROTEIN E"/>
    <property type="match status" value="1"/>
</dbReference>
<keyword evidence="1 7" id="KW-0493">Microtubule</keyword>
<sequence length="404" mass="45545">MPCSKCHKHRGQARRFVCLHDSDHFLALRRNINDKVVLNADSCNIQRQEGHLCGWTVSPEQTQIYPITNPGAQCDLEEQLLPHAIDKNGHLVYQFDRCFDDTASTKEIFEWIAKPLIEPLLNGVNGSILTYGQTGSGKTHSIFGTFKDAGLIELAARGSRTQTPNAGREIHDRPGTIFTVKVSYIEIYMERVNDLLQDGQRGNKYQAENLPVKEDPFKGFYVQGMHEQEVETVSDVLHTLQQADRKRRFARTDFNAMSSRSHVIFSIIVESFTPVDTSLKNARGTEAVGIWRTARLSLVDLAGSERLAIRRRPYTSARLSSQPDLQARSTLGGNANVALLVTLHPSHKYADVTHNSLKFAQRVGCLRVHAQTNCHTTKEHSVILRQKKIIEQLRAELQNSQKQV</sequence>
<organism evidence="9 10">
    <name type="scientific">Toxoplasma gondii p89</name>
    <dbReference type="NCBI Taxonomy" id="943119"/>
    <lineage>
        <taxon>Eukaryota</taxon>
        <taxon>Sar</taxon>
        <taxon>Alveolata</taxon>
        <taxon>Apicomplexa</taxon>
        <taxon>Conoidasida</taxon>
        <taxon>Coccidia</taxon>
        <taxon>Eucoccidiorida</taxon>
        <taxon>Eimeriorina</taxon>
        <taxon>Sarcocystidae</taxon>
        <taxon>Toxoplasma</taxon>
    </lineage>
</organism>
<name>A0A086L4E4_TOXGO</name>
<comment type="similarity">
    <text evidence="6 7">Belongs to the TRAFAC class myosin-kinesin ATPase superfamily. Kinesin family.</text>
</comment>
<keyword evidence="2 6" id="KW-0547">Nucleotide-binding</keyword>
<dbReference type="AlphaFoldDB" id="A0A086L4E4"/>
<evidence type="ECO:0000256" key="6">
    <source>
        <dbReference type="PROSITE-ProRule" id="PRU00283"/>
    </source>
</evidence>
<feature type="domain" description="Kinesin motor" evidence="8">
    <location>
        <begin position="61"/>
        <end position="306"/>
    </location>
</feature>
<dbReference type="Gene3D" id="3.40.850.10">
    <property type="entry name" value="Kinesin motor domain"/>
    <property type="match status" value="2"/>
</dbReference>
<comment type="caution">
    <text evidence="9">The sequence shown here is derived from an EMBL/GenBank/DDBJ whole genome shotgun (WGS) entry which is preliminary data.</text>
</comment>
<evidence type="ECO:0000256" key="7">
    <source>
        <dbReference type="RuleBase" id="RU000394"/>
    </source>
</evidence>
<dbReference type="InterPro" id="IPR019821">
    <property type="entry name" value="Kinesin_motor_CS"/>
</dbReference>
<dbReference type="PRINTS" id="PR00380">
    <property type="entry name" value="KINESINHEAVY"/>
</dbReference>
<keyword evidence="4" id="KW-0175">Coiled coil</keyword>
<dbReference type="PROSITE" id="PS00411">
    <property type="entry name" value="KINESIN_MOTOR_1"/>
    <property type="match status" value="1"/>
</dbReference>
<dbReference type="InterPro" id="IPR027417">
    <property type="entry name" value="P-loop_NTPase"/>
</dbReference>
<dbReference type="InterPro" id="IPR027640">
    <property type="entry name" value="Kinesin-like_fam"/>
</dbReference>
<reference evidence="9 10" key="1">
    <citation type="submission" date="2014-03" db="EMBL/GenBank/DDBJ databases">
        <authorList>
            <person name="Sibley D."/>
            <person name="Venepally P."/>
            <person name="Karamycheva S."/>
            <person name="Hadjithomas M."/>
            <person name="Khan A."/>
            <person name="Brunk B."/>
            <person name="Roos D."/>
            <person name="Caler E."/>
            <person name="Lorenzi H."/>
        </authorList>
    </citation>
    <scope>NUCLEOTIDE SEQUENCE [LARGE SCALE GENOMIC DNA]</scope>
    <source>
        <strain evidence="10">p89</strain>
    </source>
</reference>
<dbReference type="Pfam" id="PF00225">
    <property type="entry name" value="Kinesin"/>
    <property type="match status" value="1"/>
</dbReference>
<dbReference type="PANTHER" id="PTHR47968:SF36">
    <property type="entry name" value="KINESIN HEAVY CHAIN ISOFORM X1"/>
    <property type="match status" value="1"/>
</dbReference>
<dbReference type="GO" id="GO:0005524">
    <property type="term" value="F:ATP binding"/>
    <property type="evidence" value="ECO:0007669"/>
    <property type="project" value="UniProtKB-UniRule"/>
</dbReference>
<evidence type="ECO:0000256" key="1">
    <source>
        <dbReference type="ARBA" id="ARBA00022701"/>
    </source>
</evidence>
<protein>
    <recommendedName>
        <fullName evidence="7">Kinesin-like protein</fullName>
    </recommendedName>
</protein>
<dbReference type="GO" id="GO:0007018">
    <property type="term" value="P:microtubule-based movement"/>
    <property type="evidence" value="ECO:0007669"/>
    <property type="project" value="InterPro"/>
</dbReference>
<evidence type="ECO:0000259" key="8">
    <source>
        <dbReference type="PROSITE" id="PS50067"/>
    </source>
</evidence>
<dbReference type="InterPro" id="IPR036961">
    <property type="entry name" value="Kinesin_motor_dom_sf"/>
</dbReference>
<evidence type="ECO:0000256" key="3">
    <source>
        <dbReference type="ARBA" id="ARBA00022840"/>
    </source>
</evidence>
<dbReference type="VEuPathDB" id="ToxoDB:TGP89_274020"/>
<proteinExistence type="inferred from homology"/>